<evidence type="ECO:0000256" key="6">
    <source>
        <dbReference type="ARBA" id="ARBA00022840"/>
    </source>
</evidence>
<dbReference type="PANTHER" id="PTHR32309:SF31">
    <property type="entry name" value="CAPSULAR EXOPOLYSACCHARIDE FAMILY"/>
    <property type="match status" value="1"/>
</dbReference>
<dbReference type="Pfam" id="PF02706">
    <property type="entry name" value="Wzz"/>
    <property type="match status" value="1"/>
</dbReference>
<evidence type="ECO:0000313" key="11">
    <source>
        <dbReference type="EMBL" id="EZP27469.1"/>
    </source>
</evidence>
<keyword evidence="5" id="KW-0547">Nucleotide-binding</keyword>
<reference evidence="11 12" key="1">
    <citation type="submission" date="2014-03" db="EMBL/GenBank/DDBJ databases">
        <title>Draft Genome Sequences of 13 Willow Endophytes.</title>
        <authorList>
            <person name="Gan H.Y."/>
            <person name="Gan H.M."/>
            <person name="Savka M.A."/>
            <person name="Hudson A.O."/>
        </authorList>
    </citation>
    <scope>NUCLEOTIDE SEQUENCE [LARGE SCALE GENOMIC DNA]</scope>
    <source>
        <strain evidence="11 12">RIT293</strain>
    </source>
</reference>
<evidence type="ECO:0000313" key="12">
    <source>
        <dbReference type="Proteomes" id="UP000024001"/>
    </source>
</evidence>
<dbReference type="GO" id="GO:0005524">
    <property type="term" value="F:ATP binding"/>
    <property type="evidence" value="ECO:0007669"/>
    <property type="project" value="UniProtKB-KW"/>
</dbReference>
<accession>A0A031FRH9</accession>
<evidence type="ECO:0000256" key="5">
    <source>
        <dbReference type="ARBA" id="ARBA00022741"/>
    </source>
</evidence>
<feature type="domain" description="Polysaccharide chain length determinant N-terminal" evidence="10">
    <location>
        <begin position="12"/>
        <end position="95"/>
    </location>
</feature>
<dbReference type="KEGG" id="moo:BWL13_00225"/>
<dbReference type="OrthoDB" id="9812433at2"/>
<keyword evidence="6" id="KW-0067">ATP-binding</keyword>
<keyword evidence="3" id="KW-1003">Cell membrane</keyword>
<comment type="similarity">
    <text evidence="2">Belongs to the CpsC/CapA family.</text>
</comment>
<name>A0A031FRH9_9MICO</name>
<dbReference type="PATRIC" id="fig|273677.3.peg.1436"/>
<dbReference type="InterPro" id="IPR050445">
    <property type="entry name" value="Bact_polysacc_biosynth/exp"/>
</dbReference>
<dbReference type="InterPro" id="IPR027417">
    <property type="entry name" value="P-loop_NTPase"/>
</dbReference>
<keyword evidence="4 9" id="KW-0812">Transmembrane</keyword>
<dbReference type="GO" id="GO:0005886">
    <property type="term" value="C:plasma membrane"/>
    <property type="evidence" value="ECO:0007669"/>
    <property type="project" value="UniProtKB-SubCell"/>
</dbReference>
<protein>
    <submittedName>
        <fullName evidence="11">Secrted polysaccharide biosynthesis protein</fullName>
    </submittedName>
</protein>
<dbReference type="eggNOG" id="COG3944">
    <property type="taxonomic scope" value="Bacteria"/>
</dbReference>
<feature type="transmembrane region" description="Helical" evidence="9">
    <location>
        <begin position="20"/>
        <end position="40"/>
    </location>
</feature>
<organism evidence="11 12">
    <name type="scientific">Microbacterium oleivorans</name>
    <dbReference type="NCBI Taxonomy" id="273677"/>
    <lineage>
        <taxon>Bacteria</taxon>
        <taxon>Bacillati</taxon>
        <taxon>Actinomycetota</taxon>
        <taxon>Actinomycetes</taxon>
        <taxon>Micrococcales</taxon>
        <taxon>Microbacteriaceae</taxon>
        <taxon>Microbacterium</taxon>
    </lineage>
</organism>
<dbReference type="AlphaFoldDB" id="A0A031FRH9"/>
<dbReference type="EMBL" id="JFYO01000005">
    <property type="protein sequence ID" value="EZP27469.1"/>
    <property type="molecule type" value="Genomic_DNA"/>
</dbReference>
<evidence type="ECO:0000256" key="8">
    <source>
        <dbReference type="ARBA" id="ARBA00023136"/>
    </source>
</evidence>
<dbReference type="SUPFAM" id="SSF52540">
    <property type="entry name" value="P-loop containing nucleoside triphosphate hydrolases"/>
    <property type="match status" value="1"/>
</dbReference>
<dbReference type="eggNOG" id="COG0489">
    <property type="taxonomic scope" value="Bacteria"/>
</dbReference>
<keyword evidence="12" id="KW-1185">Reference proteome</keyword>
<dbReference type="InterPro" id="IPR033756">
    <property type="entry name" value="YlxH/NBP35"/>
</dbReference>
<comment type="subcellular location">
    <subcellularLocation>
        <location evidence="1">Cell membrane</location>
        <topology evidence="1">Multi-pass membrane protein</topology>
    </subcellularLocation>
</comment>
<feature type="transmembrane region" description="Helical" evidence="9">
    <location>
        <begin position="183"/>
        <end position="204"/>
    </location>
</feature>
<dbReference type="GeneID" id="91433351"/>
<comment type="caution">
    <text evidence="11">The sequence shown here is derived from an EMBL/GenBank/DDBJ whole genome shotgun (WGS) entry which is preliminary data.</text>
</comment>
<evidence type="ECO:0000256" key="4">
    <source>
        <dbReference type="ARBA" id="ARBA00022692"/>
    </source>
</evidence>
<gene>
    <name evidence="11" type="primary">wcoI</name>
    <name evidence="11" type="ORF">BW34_01456</name>
</gene>
<dbReference type="RefSeq" id="WP_052009420.1">
    <property type="nucleotide sequence ID" value="NZ_CP031421.1"/>
</dbReference>
<sequence length="472" mass="49381">MAETAPWSGHWLLSALRKFWWGVAVCAVVGATAAFGLSALETPQYQSTSSLYFALNQGASASDLNQGSAYTQNQMLSIAQLATTSRVLEPVIEELGLDTTPRDLARSLDVSIPQDTVILRVTSTTTNADRAAALSNAVAAELADVVLQISPKGAEGAPTITAETIDKAVAPSSQSSPNKPRDALLGLLIGALLGIAAALIFSAADTRVRNEDILARVSGTPVLGVITRAPLLAHRAAGVAQEPMGRSAEEFRRLRSALTYANVGSRVSTLLVTSGSPGEGKSTVAVNLALTLADLNHRVLLIDADLRRPQVHVFFGIEDAVGLTSVLLKMHDFDTAKYPFRSSTLDVLPSGGTPPNPAEILASQAMADLLEESAARYDFVVVDAPPMLNVADASLLAPSVDGVLFVVDATKTRRPNAAKSIKLLEGAGARILGSILNRARHDKKAGDYYGPVTPGRAAINPAPAATADAARD</sequence>
<evidence type="ECO:0000256" key="9">
    <source>
        <dbReference type="SAM" id="Phobius"/>
    </source>
</evidence>
<proteinExistence type="inferred from homology"/>
<keyword evidence="8 9" id="KW-0472">Membrane</keyword>
<dbReference type="CDD" id="cd05387">
    <property type="entry name" value="BY-kinase"/>
    <property type="match status" value="1"/>
</dbReference>
<keyword evidence="7 9" id="KW-1133">Transmembrane helix</keyword>
<evidence type="ECO:0000259" key="10">
    <source>
        <dbReference type="Pfam" id="PF02706"/>
    </source>
</evidence>
<dbReference type="InterPro" id="IPR003856">
    <property type="entry name" value="LPS_length_determ_N"/>
</dbReference>
<evidence type="ECO:0000256" key="3">
    <source>
        <dbReference type="ARBA" id="ARBA00022475"/>
    </source>
</evidence>
<evidence type="ECO:0000256" key="2">
    <source>
        <dbReference type="ARBA" id="ARBA00006683"/>
    </source>
</evidence>
<evidence type="ECO:0000256" key="7">
    <source>
        <dbReference type="ARBA" id="ARBA00022989"/>
    </source>
</evidence>
<evidence type="ECO:0000256" key="1">
    <source>
        <dbReference type="ARBA" id="ARBA00004651"/>
    </source>
</evidence>
<dbReference type="Pfam" id="PF10609">
    <property type="entry name" value="ParA"/>
    <property type="match status" value="1"/>
</dbReference>
<dbReference type="NCBIfam" id="TIGR01007">
    <property type="entry name" value="eps_fam"/>
    <property type="match status" value="1"/>
</dbReference>
<dbReference type="Proteomes" id="UP000024001">
    <property type="component" value="Unassembled WGS sequence"/>
</dbReference>
<dbReference type="PANTHER" id="PTHR32309">
    <property type="entry name" value="TYROSINE-PROTEIN KINASE"/>
    <property type="match status" value="1"/>
</dbReference>
<dbReference type="InterPro" id="IPR005702">
    <property type="entry name" value="Wzc-like_C"/>
</dbReference>
<dbReference type="Gene3D" id="3.40.50.300">
    <property type="entry name" value="P-loop containing nucleotide triphosphate hydrolases"/>
    <property type="match status" value="1"/>
</dbReference>